<evidence type="ECO:0000256" key="2">
    <source>
        <dbReference type="SAM" id="MobiDB-lite"/>
    </source>
</evidence>
<sequence>MKLKDRNKLGVAAPIFQIDLSREPGDRYTELALAYQEKLPGLIALFNDLLETTGIPARYHHPINVMAKLLLRRLYSSIETEELRGISKAVNVPMYLLVAFNVILDLLMGCTSGAVSSLEPKQPKTEARMLHFRTLDWLMDPLRSVIVQLDFIRSKSKTPTKVIARSITYCGYVGVLTGVREQLSLSLNFRGVHNASTRSEHFRFYFHHLLVLLGFRQSISSILRSYLLSDNQDDQDDKGAKSLGVIAEEIPPQHTTAAYLTFCDSKTTIILEKDFSSAQIRSSNTFIAATNHDEATHEPTISGPTPATDEKTLGPSRFGSGMEDIIEESEERLDCITSKWRSQVHRTERRLRRAATPTESLQPEADTTVSQRELIRWISAYPTTNECTHFAAMMDPKSGTVLWDRVYPNLPLDLEDD</sequence>
<dbReference type="PANTHER" id="PTHR28583:SF1">
    <property type="entry name" value="ACID CERAMIDASE"/>
    <property type="match status" value="1"/>
</dbReference>
<feature type="domain" description="Acid ceramidase N-terminal" evidence="3">
    <location>
        <begin position="12"/>
        <end position="74"/>
    </location>
</feature>
<evidence type="ECO:0000259" key="3">
    <source>
        <dbReference type="Pfam" id="PF15508"/>
    </source>
</evidence>
<organism evidence="4 5">
    <name type="scientific">Exophiala bonariae</name>
    <dbReference type="NCBI Taxonomy" id="1690606"/>
    <lineage>
        <taxon>Eukaryota</taxon>
        <taxon>Fungi</taxon>
        <taxon>Dikarya</taxon>
        <taxon>Ascomycota</taxon>
        <taxon>Pezizomycotina</taxon>
        <taxon>Eurotiomycetes</taxon>
        <taxon>Chaetothyriomycetidae</taxon>
        <taxon>Chaetothyriales</taxon>
        <taxon>Herpotrichiellaceae</taxon>
        <taxon>Exophiala</taxon>
    </lineage>
</organism>
<dbReference type="PANTHER" id="PTHR28583">
    <property type="entry name" value="ACID AMIDASE"/>
    <property type="match status" value="1"/>
</dbReference>
<proteinExistence type="predicted"/>
<reference evidence="4 5" key="1">
    <citation type="submission" date="2023-08" db="EMBL/GenBank/DDBJ databases">
        <title>Black Yeasts Isolated from many extreme environments.</title>
        <authorList>
            <person name="Coleine C."/>
            <person name="Stajich J.E."/>
            <person name="Selbmann L."/>
        </authorList>
    </citation>
    <scope>NUCLEOTIDE SEQUENCE [LARGE SCALE GENOMIC DNA]</scope>
    <source>
        <strain evidence="4 5">CCFEE 5792</strain>
    </source>
</reference>
<gene>
    <name evidence="4" type="ORF">LTR84_010881</name>
</gene>
<dbReference type="GeneID" id="89979036"/>
<dbReference type="GO" id="GO:0017040">
    <property type="term" value="F:N-acylsphingosine amidohydrolase activity"/>
    <property type="evidence" value="ECO:0007669"/>
    <property type="project" value="UniProtKB-EC"/>
</dbReference>
<dbReference type="AlphaFoldDB" id="A0AAV9NK49"/>
<feature type="region of interest" description="Disordered" evidence="2">
    <location>
        <begin position="294"/>
        <end position="317"/>
    </location>
</feature>
<protein>
    <recommendedName>
        <fullName evidence="1">ceramidase</fullName>
        <ecNumber evidence="1">3.5.1.23</ecNumber>
    </recommendedName>
</protein>
<dbReference type="EC" id="3.5.1.23" evidence="1"/>
<name>A0AAV9NK49_9EURO</name>
<keyword evidence="5" id="KW-1185">Reference proteome</keyword>
<dbReference type="EMBL" id="JAVRRD010000005">
    <property type="protein sequence ID" value="KAK5058618.1"/>
    <property type="molecule type" value="Genomic_DNA"/>
</dbReference>
<dbReference type="Pfam" id="PF15508">
    <property type="entry name" value="NAAA-beta"/>
    <property type="match status" value="1"/>
</dbReference>
<dbReference type="RefSeq" id="XP_064709141.1">
    <property type="nucleotide sequence ID" value="XM_064854415.1"/>
</dbReference>
<dbReference type="InterPro" id="IPR029130">
    <property type="entry name" value="Acid_ceramidase_N"/>
</dbReference>
<evidence type="ECO:0000313" key="5">
    <source>
        <dbReference type="Proteomes" id="UP001358417"/>
    </source>
</evidence>
<accession>A0AAV9NK49</accession>
<evidence type="ECO:0000256" key="1">
    <source>
        <dbReference type="ARBA" id="ARBA00011891"/>
    </source>
</evidence>
<comment type="caution">
    <text evidence="4">The sequence shown here is derived from an EMBL/GenBank/DDBJ whole genome shotgun (WGS) entry which is preliminary data.</text>
</comment>
<dbReference type="Proteomes" id="UP001358417">
    <property type="component" value="Unassembled WGS sequence"/>
</dbReference>
<evidence type="ECO:0000313" key="4">
    <source>
        <dbReference type="EMBL" id="KAK5058618.1"/>
    </source>
</evidence>